<evidence type="ECO:0000256" key="2">
    <source>
        <dbReference type="SAM" id="MobiDB-lite"/>
    </source>
</evidence>
<name>A0ABD3FWQ5_9STRA</name>
<comment type="caution">
    <text evidence="3">The sequence shown here is derived from an EMBL/GenBank/DDBJ whole genome shotgun (WGS) entry which is preliminary data.</text>
</comment>
<dbReference type="EMBL" id="JBIMZQ010000006">
    <property type="protein sequence ID" value="KAL3670812.1"/>
    <property type="molecule type" value="Genomic_DNA"/>
</dbReference>
<proteinExistence type="predicted"/>
<keyword evidence="4" id="KW-1185">Reference proteome</keyword>
<sequence length="237" mass="27242">MQGLDDDSLRKKADIYKVSISGNKREQVERNNGGTNGAFLASKRKRKNPSWLKRKQELYTLRQQTEELGIHVAYLQLQEKNRRIQLDISSERSAELSKWEFTERKRQQTAQAENEALKAKVRKYSRLLAKLRADVATAASEQDQCSELAVSSSDMAEEPQTSNFRLFTMLQARLDERTNDVRIILREIHENLTCQRDAYSVQMHDGCVEYSWSHVLPFDVLATFNAAWGIVESGGSR</sequence>
<feature type="region of interest" description="Disordered" evidence="2">
    <location>
        <begin position="26"/>
        <end position="46"/>
    </location>
</feature>
<reference evidence="3 4" key="1">
    <citation type="submission" date="2024-09" db="EMBL/GenBank/DDBJ databases">
        <title>Genome sequencing and assembly of Phytophthora oleae, isolate VK10A, causative agent of rot of olive drupes.</title>
        <authorList>
            <person name="Conti Taguali S."/>
            <person name="Riolo M."/>
            <person name="La Spada F."/>
            <person name="Cacciola S.O."/>
            <person name="Dionisio G."/>
        </authorList>
    </citation>
    <scope>NUCLEOTIDE SEQUENCE [LARGE SCALE GENOMIC DNA]</scope>
    <source>
        <strain evidence="3 4">VK10A</strain>
    </source>
</reference>
<keyword evidence="1" id="KW-0175">Coiled coil</keyword>
<gene>
    <name evidence="3" type="ORF">V7S43_003998</name>
</gene>
<feature type="coiled-coil region" evidence="1">
    <location>
        <begin position="107"/>
        <end position="134"/>
    </location>
</feature>
<dbReference type="Proteomes" id="UP001632037">
    <property type="component" value="Unassembled WGS sequence"/>
</dbReference>
<dbReference type="AlphaFoldDB" id="A0ABD3FWQ5"/>
<evidence type="ECO:0008006" key="5">
    <source>
        <dbReference type="Google" id="ProtNLM"/>
    </source>
</evidence>
<evidence type="ECO:0000313" key="3">
    <source>
        <dbReference type="EMBL" id="KAL3670812.1"/>
    </source>
</evidence>
<organism evidence="3 4">
    <name type="scientific">Phytophthora oleae</name>
    <dbReference type="NCBI Taxonomy" id="2107226"/>
    <lineage>
        <taxon>Eukaryota</taxon>
        <taxon>Sar</taxon>
        <taxon>Stramenopiles</taxon>
        <taxon>Oomycota</taxon>
        <taxon>Peronosporomycetes</taxon>
        <taxon>Peronosporales</taxon>
        <taxon>Peronosporaceae</taxon>
        <taxon>Phytophthora</taxon>
    </lineage>
</organism>
<evidence type="ECO:0000313" key="4">
    <source>
        <dbReference type="Proteomes" id="UP001632037"/>
    </source>
</evidence>
<accession>A0ABD3FWQ5</accession>
<evidence type="ECO:0000256" key="1">
    <source>
        <dbReference type="SAM" id="Coils"/>
    </source>
</evidence>
<protein>
    <recommendedName>
        <fullName evidence="5">BZIP domain-containing protein</fullName>
    </recommendedName>
</protein>